<keyword evidence="5 13" id="KW-0862">Zinc</keyword>
<feature type="binding site" evidence="13">
    <location>
        <position position="90"/>
    </location>
    <ligand>
        <name>Zn(2+)</name>
        <dbReference type="ChEBI" id="CHEBI:29105"/>
    </ligand>
</feature>
<comment type="cofactor">
    <cofactor evidence="13">
        <name>Mg(2+)</name>
        <dbReference type="ChEBI" id="CHEBI:18420"/>
    </cofactor>
</comment>
<dbReference type="NCBIfam" id="TIGR00213">
    <property type="entry name" value="GmhB_yaeD"/>
    <property type="match status" value="1"/>
</dbReference>
<evidence type="ECO:0000256" key="9">
    <source>
        <dbReference type="PIRNR" id="PIRNR004682"/>
    </source>
</evidence>
<feature type="binding site" evidence="13">
    <location>
        <position position="9"/>
    </location>
    <ligand>
        <name>Mg(2+)</name>
        <dbReference type="ChEBI" id="CHEBI:18420"/>
    </ligand>
</feature>
<evidence type="ECO:0000256" key="2">
    <source>
        <dbReference type="ARBA" id="ARBA00022490"/>
    </source>
</evidence>
<feature type="binding site" evidence="11">
    <location>
        <begin position="51"/>
        <end position="54"/>
    </location>
    <ligand>
        <name>substrate</name>
    </ligand>
</feature>
<dbReference type="GO" id="GO:0016791">
    <property type="term" value="F:phosphatase activity"/>
    <property type="evidence" value="ECO:0007669"/>
    <property type="project" value="InterPro"/>
</dbReference>
<feature type="binding site" evidence="13">
    <location>
        <position position="92"/>
    </location>
    <ligand>
        <name>Zn(2+)</name>
        <dbReference type="ChEBI" id="CHEBI:29105"/>
    </ligand>
</feature>
<comment type="subcellular location">
    <subcellularLocation>
        <location evidence="1 9">Cytoplasm</location>
    </subcellularLocation>
</comment>
<feature type="binding site" evidence="11">
    <location>
        <position position="135"/>
    </location>
    <ligand>
        <name>substrate</name>
    </ligand>
</feature>
<dbReference type="AlphaFoldDB" id="A0A1I3H153"/>
<feature type="binding site" evidence="13">
    <location>
        <position position="105"/>
    </location>
    <ligand>
        <name>Zn(2+)</name>
        <dbReference type="ChEBI" id="CHEBI:29105"/>
    </ligand>
</feature>
<sequence>MKQRALFLDRDGVVNVDSGYTHRQDQFEFIPGIFELVTEAMRREYKTFIVTNQAGIGRGYYTEEDFWTLMNWVTQKFAEAGGPIERVYFCPHHPEHGDGKYRQECACRKPAPGMLLQAARDYEIDFGESVFLGDKKTDMDAGRAAGVATLLYMGDESNYQPAIKVASPLDAIAYLRLPGR</sequence>
<dbReference type="GO" id="GO:0005975">
    <property type="term" value="P:carbohydrate metabolic process"/>
    <property type="evidence" value="ECO:0007669"/>
    <property type="project" value="InterPro"/>
</dbReference>
<keyword evidence="13" id="KW-0460">Magnesium</keyword>
<feature type="active site" description="Nucleophile" evidence="10">
    <location>
        <position position="9"/>
    </location>
</feature>
<dbReference type="GO" id="GO:0005737">
    <property type="term" value="C:cytoplasm"/>
    <property type="evidence" value="ECO:0007669"/>
    <property type="project" value="UniProtKB-SubCell"/>
</dbReference>
<name>A0A1I3H153_9BURK</name>
<dbReference type="InterPro" id="IPR006543">
    <property type="entry name" value="Histidinol-phos"/>
</dbReference>
<evidence type="ECO:0000256" key="3">
    <source>
        <dbReference type="ARBA" id="ARBA00022723"/>
    </source>
</evidence>
<dbReference type="InterPro" id="IPR023214">
    <property type="entry name" value="HAD_sf"/>
</dbReference>
<evidence type="ECO:0000256" key="8">
    <source>
        <dbReference type="ARBA" id="ARBA00061616"/>
    </source>
</evidence>
<keyword evidence="4 9" id="KW-0378">Hydrolase</keyword>
<dbReference type="FunFam" id="3.40.50.1000:FF:000037">
    <property type="entry name" value="D,D-heptose 1,7-bisphosphate phosphatase"/>
    <property type="match status" value="1"/>
</dbReference>
<dbReference type="RefSeq" id="WP_091010711.1">
    <property type="nucleotide sequence ID" value="NZ_CP041745.1"/>
</dbReference>
<organism evidence="14 15">
    <name type="scientific">Paraburkholderia megapolitana</name>
    <dbReference type="NCBI Taxonomy" id="420953"/>
    <lineage>
        <taxon>Bacteria</taxon>
        <taxon>Pseudomonadati</taxon>
        <taxon>Pseudomonadota</taxon>
        <taxon>Betaproteobacteria</taxon>
        <taxon>Burkholderiales</taxon>
        <taxon>Burkholderiaceae</taxon>
        <taxon>Paraburkholderia</taxon>
    </lineage>
</organism>
<feature type="binding site" evidence="13">
    <location>
        <position position="134"/>
    </location>
    <ligand>
        <name>Mg(2+)</name>
        <dbReference type="ChEBI" id="CHEBI:18420"/>
    </ligand>
</feature>
<proteinExistence type="inferred from homology"/>
<evidence type="ECO:0000256" key="1">
    <source>
        <dbReference type="ARBA" id="ARBA00004496"/>
    </source>
</evidence>
<gene>
    <name evidence="14" type="ORF">SAMN05192543_102800</name>
</gene>
<dbReference type="SUPFAM" id="SSF56784">
    <property type="entry name" value="HAD-like"/>
    <property type="match status" value="1"/>
</dbReference>
<dbReference type="Proteomes" id="UP000199548">
    <property type="component" value="Unassembled WGS sequence"/>
</dbReference>
<evidence type="ECO:0000256" key="12">
    <source>
        <dbReference type="PIRSR" id="PIRSR004682-3"/>
    </source>
</evidence>
<dbReference type="GO" id="GO:0046872">
    <property type="term" value="F:metal ion binding"/>
    <property type="evidence" value="ECO:0007669"/>
    <property type="project" value="UniProtKB-KW"/>
</dbReference>
<feature type="site" description="Stabilizes the phosphoryl group" evidence="12">
    <location>
        <position position="109"/>
    </location>
</feature>
<dbReference type="PIRSF" id="PIRSF004682">
    <property type="entry name" value="GmhB"/>
    <property type="match status" value="1"/>
</dbReference>
<feature type="site" description="Stabilizes the phosphoryl group" evidence="12">
    <location>
        <position position="51"/>
    </location>
</feature>
<dbReference type="NCBIfam" id="TIGR01656">
    <property type="entry name" value="Histidinol-ppas"/>
    <property type="match status" value="1"/>
</dbReference>
<evidence type="ECO:0000313" key="14">
    <source>
        <dbReference type="EMBL" id="SFI29568.1"/>
    </source>
</evidence>
<evidence type="ECO:0000256" key="5">
    <source>
        <dbReference type="ARBA" id="ARBA00022833"/>
    </source>
</evidence>
<keyword evidence="6 9" id="KW-0119">Carbohydrate metabolism</keyword>
<dbReference type="NCBIfam" id="TIGR01662">
    <property type="entry name" value="HAD-SF-IIIA"/>
    <property type="match status" value="1"/>
</dbReference>
<dbReference type="EMBL" id="FOQU01000002">
    <property type="protein sequence ID" value="SFI29568.1"/>
    <property type="molecule type" value="Genomic_DNA"/>
</dbReference>
<dbReference type="STRING" id="420953.SAMN05192543_102800"/>
<dbReference type="Gene3D" id="3.40.50.1000">
    <property type="entry name" value="HAD superfamily/HAD-like"/>
    <property type="match status" value="1"/>
</dbReference>
<feature type="binding site" evidence="13">
    <location>
        <position position="135"/>
    </location>
    <ligand>
        <name>Mg(2+)</name>
        <dbReference type="ChEBI" id="CHEBI:18420"/>
    </ligand>
</feature>
<accession>A0A1I3H153</accession>
<dbReference type="InterPro" id="IPR006549">
    <property type="entry name" value="HAD-SF_hydro_IIIA"/>
</dbReference>
<feature type="active site" description="Nucleophile" evidence="10">
    <location>
        <position position="11"/>
    </location>
</feature>
<evidence type="ECO:0000256" key="7">
    <source>
        <dbReference type="ARBA" id="ARBA00031828"/>
    </source>
</evidence>
<dbReference type="PANTHER" id="PTHR42891:SF1">
    <property type="entry name" value="D-GLYCERO-BETA-D-MANNO-HEPTOSE-1,7-BISPHOSPHATE 7-PHOSPHATASE"/>
    <property type="match status" value="1"/>
</dbReference>
<comment type="similarity">
    <text evidence="8 9">Belongs to the gmhB family.</text>
</comment>
<comment type="cofactor">
    <cofactor evidence="13">
        <name>Zn(2+)</name>
        <dbReference type="ChEBI" id="CHEBI:29105"/>
    </cofactor>
</comment>
<evidence type="ECO:0000256" key="10">
    <source>
        <dbReference type="PIRSR" id="PIRSR004682-1"/>
    </source>
</evidence>
<feature type="binding site" evidence="13">
    <location>
        <position position="11"/>
    </location>
    <ligand>
        <name>Mg(2+)</name>
        <dbReference type="ChEBI" id="CHEBI:18420"/>
    </ligand>
</feature>
<keyword evidence="2 9" id="KW-0963">Cytoplasm</keyword>
<evidence type="ECO:0000256" key="11">
    <source>
        <dbReference type="PIRSR" id="PIRSR004682-2"/>
    </source>
</evidence>
<dbReference type="Pfam" id="PF13242">
    <property type="entry name" value="Hydrolase_like"/>
    <property type="match status" value="1"/>
</dbReference>
<feature type="site" description="Contributes to substrate recognition" evidence="12">
    <location>
        <position position="108"/>
    </location>
</feature>
<feature type="binding site" evidence="11">
    <location>
        <begin position="17"/>
        <end position="20"/>
    </location>
    <ligand>
        <name>substrate</name>
    </ligand>
</feature>
<evidence type="ECO:0000256" key="4">
    <source>
        <dbReference type="ARBA" id="ARBA00022801"/>
    </source>
</evidence>
<dbReference type="InterPro" id="IPR004446">
    <property type="entry name" value="Heptose_bisP_phosphatase"/>
</dbReference>
<feature type="binding site" evidence="13">
    <location>
        <position position="107"/>
    </location>
    <ligand>
        <name>Zn(2+)</name>
        <dbReference type="ChEBI" id="CHEBI:29105"/>
    </ligand>
</feature>
<dbReference type="PANTHER" id="PTHR42891">
    <property type="entry name" value="D-GLYCERO-BETA-D-MANNO-HEPTOSE-1,7-BISPHOSPHATE 7-PHOSPHATASE"/>
    <property type="match status" value="1"/>
</dbReference>
<evidence type="ECO:0000313" key="15">
    <source>
        <dbReference type="Proteomes" id="UP000199548"/>
    </source>
</evidence>
<evidence type="ECO:0000256" key="6">
    <source>
        <dbReference type="ARBA" id="ARBA00023277"/>
    </source>
</evidence>
<dbReference type="InterPro" id="IPR036412">
    <property type="entry name" value="HAD-like_sf"/>
</dbReference>
<dbReference type="CDD" id="cd07503">
    <property type="entry name" value="HAD_HisB-N"/>
    <property type="match status" value="1"/>
</dbReference>
<reference evidence="14 15" key="1">
    <citation type="submission" date="2016-10" db="EMBL/GenBank/DDBJ databases">
        <authorList>
            <person name="de Groot N.N."/>
        </authorList>
    </citation>
    <scope>NUCLEOTIDE SEQUENCE [LARGE SCALE GENOMIC DNA]</scope>
    <source>
        <strain evidence="14 15">LMG 23650</strain>
    </source>
</reference>
<keyword evidence="15" id="KW-1185">Reference proteome</keyword>
<dbReference type="OrthoDB" id="9781367at2"/>
<evidence type="ECO:0000256" key="13">
    <source>
        <dbReference type="PIRSR" id="PIRSR004682-4"/>
    </source>
</evidence>
<feature type="binding site" evidence="11">
    <location>
        <begin position="9"/>
        <end position="11"/>
    </location>
    <ligand>
        <name>substrate</name>
    </ligand>
</feature>
<dbReference type="EC" id="3.1.3.-" evidence="9"/>
<feature type="binding site" evidence="11">
    <location>
        <begin position="108"/>
        <end position="109"/>
    </location>
    <ligand>
        <name>substrate</name>
    </ligand>
</feature>
<protein>
    <recommendedName>
        <fullName evidence="7 9">D,D-heptose 1,7-bisphosphate phosphatase</fullName>
        <ecNumber evidence="9">3.1.3.-</ecNumber>
    </recommendedName>
</protein>
<keyword evidence="3 13" id="KW-0479">Metal-binding</keyword>